<organism evidence="1 2">
    <name type="scientific">Hypoxylon rubiginosum</name>
    <dbReference type="NCBI Taxonomy" id="110542"/>
    <lineage>
        <taxon>Eukaryota</taxon>
        <taxon>Fungi</taxon>
        <taxon>Dikarya</taxon>
        <taxon>Ascomycota</taxon>
        <taxon>Pezizomycotina</taxon>
        <taxon>Sordariomycetes</taxon>
        <taxon>Xylariomycetidae</taxon>
        <taxon>Xylariales</taxon>
        <taxon>Hypoxylaceae</taxon>
        <taxon>Hypoxylon</taxon>
    </lineage>
</organism>
<keyword evidence="2" id="KW-1185">Reference proteome</keyword>
<name>A0ACC0D1L1_9PEZI</name>
<dbReference type="Proteomes" id="UP001497680">
    <property type="component" value="Unassembled WGS sequence"/>
</dbReference>
<gene>
    <name evidence="1" type="ORF">F4821DRAFT_238151</name>
</gene>
<accession>A0ACC0D1L1</accession>
<protein>
    <submittedName>
        <fullName evidence="1">Uncharacterized protein</fullName>
    </submittedName>
</protein>
<comment type="caution">
    <text evidence="1">The sequence shown here is derived from an EMBL/GenBank/DDBJ whole genome shotgun (WGS) entry which is preliminary data.</text>
</comment>
<sequence length="280" mass="30184">MAITMAGLNVAYALLLAGFTAIAIYVQVTSSTLSFPLSTGTTVLTIILPLLAAVNFFGTDLLKRTLPRRASASLTLQLYLPVVLQLIQGVLTVVLATLTAEGLEPVDCILEGNWSRLYRAKDDRALERIQDTFNCCGLRSIVDRTAPRGECKNIYKDRHDSCLSPWHASMQRSAGLDFAVALAVGIFQLVQLALFTVRSSKGGWASKRYGRTIQSIGSGPSDRLLGDGTANDDDDDDEDTSPEGNNGTSGTHHDYGTTEGGPRVQPSNLGDSSEENTWRS</sequence>
<proteinExistence type="predicted"/>
<dbReference type="EMBL" id="MU394314">
    <property type="protein sequence ID" value="KAI6086610.1"/>
    <property type="molecule type" value="Genomic_DNA"/>
</dbReference>
<reference evidence="1 2" key="1">
    <citation type="journal article" date="2022" name="New Phytol.">
        <title>Ecological generalism drives hyperdiversity of secondary metabolite gene clusters in xylarialean endophytes.</title>
        <authorList>
            <person name="Franco M.E.E."/>
            <person name="Wisecaver J.H."/>
            <person name="Arnold A.E."/>
            <person name="Ju Y.M."/>
            <person name="Slot J.C."/>
            <person name="Ahrendt S."/>
            <person name="Moore L.P."/>
            <person name="Eastman K.E."/>
            <person name="Scott K."/>
            <person name="Konkel Z."/>
            <person name="Mondo S.J."/>
            <person name="Kuo A."/>
            <person name="Hayes R.D."/>
            <person name="Haridas S."/>
            <person name="Andreopoulos B."/>
            <person name="Riley R."/>
            <person name="LaButti K."/>
            <person name="Pangilinan J."/>
            <person name="Lipzen A."/>
            <person name="Amirebrahimi M."/>
            <person name="Yan J."/>
            <person name="Adam C."/>
            <person name="Keymanesh K."/>
            <person name="Ng V."/>
            <person name="Louie K."/>
            <person name="Northen T."/>
            <person name="Drula E."/>
            <person name="Henrissat B."/>
            <person name="Hsieh H.M."/>
            <person name="Youens-Clark K."/>
            <person name="Lutzoni F."/>
            <person name="Miadlikowska J."/>
            <person name="Eastwood D.C."/>
            <person name="Hamelin R.C."/>
            <person name="Grigoriev I.V."/>
            <person name="U'Ren J.M."/>
        </authorList>
    </citation>
    <scope>NUCLEOTIDE SEQUENCE [LARGE SCALE GENOMIC DNA]</scope>
    <source>
        <strain evidence="1 2">ER1909</strain>
    </source>
</reference>
<evidence type="ECO:0000313" key="2">
    <source>
        <dbReference type="Proteomes" id="UP001497680"/>
    </source>
</evidence>
<evidence type="ECO:0000313" key="1">
    <source>
        <dbReference type="EMBL" id="KAI6086610.1"/>
    </source>
</evidence>